<dbReference type="InterPro" id="IPR042199">
    <property type="entry name" value="AsparK_Bifunc_asparK/hSer_DH"/>
</dbReference>
<dbReference type="GO" id="GO:0009089">
    <property type="term" value="P:lysine biosynthetic process via diaminopimelate"/>
    <property type="evidence" value="ECO:0007669"/>
    <property type="project" value="UniProtKB-UniPathway"/>
</dbReference>
<keyword evidence="3 7" id="KW-0808">Transferase</keyword>
<keyword evidence="4" id="KW-0547">Nucleotide-binding</keyword>
<evidence type="ECO:0000256" key="4">
    <source>
        <dbReference type="ARBA" id="ARBA00022741"/>
    </source>
</evidence>
<organism evidence="10 11">
    <name type="scientific">Geofilum rubicundum JCM 15548</name>
    <dbReference type="NCBI Taxonomy" id="1236989"/>
    <lineage>
        <taxon>Bacteria</taxon>
        <taxon>Pseudomonadati</taxon>
        <taxon>Bacteroidota</taxon>
        <taxon>Bacteroidia</taxon>
        <taxon>Marinilabiliales</taxon>
        <taxon>Marinilabiliaceae</taxon>
        <taxon>Geofilum</taxon>
    </lineage>
</organism>
<dbReference type="SUPFAM" id="SSF53633">
    <property type="entry name" value="Carbamate kinase-like"/>
    <property type="match status" value="1"/>
</dbReference>
<dbReference type="UniPathway" id="UPA00050">
    <property type="reaction ID" value="UER00461"/>
</dbReference>
<dbReference type="STRING" id="1236989.JCM15548_13304"/>
<dbReference type="PANTHER" id="PTHR21499">
    <property type="entry name" value="ASPARTATE KINASE"/>
    <property type="match status" value="1"/>
</dbReference>
<dbReference type="InterPro" id="IPR036393">
    <property type="entry name" value="AceGlu_kinase-like_sf"/>
</dbReference>
<evidence type="ECO:0000256" key="8">
    <source>
        <dbReference type="RuleBase" id="RU004249"/>
    </source>
</evidence>
<dbReference type="Gene3D" id="1.20.120.1320">
    <property type="entry name" value="Aspartokinase, catalytic domain"/>
    <property type="match status" value="1"/>
</dbReference>
<evidence type="ECO:0000256" key="7">
    <source>
        <dbReference type="RuleBase" id="RU003448"/>
    </source>
</evidence>
<dbReference type="GO" id="GO:0004072">
    <property type="term" value="F:aspartate kinase activity"/>
    <property type="evidence" value="ECO:0007669"/>
    <property type="project" value="UniProtKB-EC"/>
</dbReference>
<feature type="domain" description="Aspartate/glutamate/uridylate kinase" evidence="9">
    <location>
        <begin position="1"/>
        <end position="277"/>
    </location>
</feature>
<comment type="caution">
    <text evidence="10">The sequence shown here is derived from an EMBL/GenBank/DDBJ whole genome shotgun (WGS) entry which is preliminary data.</text>
</comment>
<proteinExistence type="inferred from homology"/>
<dbReference type="GO" id="GO:0005524">
    <property type="term" value="F:ATP binding"/>
    <property type="evidence" value="ECO:0007669"/>
    <property type="project" value="UniProtKB-KW"/>
</dbReference>
<keyword evidence="11" id="KW-1185">Reference proteome</keyword>
<dbReference type="EMBL" id="BAZW01000035">
    <property type="protein sequence ID" value="GAO30974.1"/>
    <property type="molecule type" value="Genomic_DNA"/>
</dbReference>
<keyword evidence="5 7" id="KW-0418">Kinase</keyword>
<name>A0A0E9M0G1_9BACT</name>
<keyword evidence="6" id="KW-0067">ATP-binding</keyword>
<dbReference type="Proteomes" id="UP000032900">
    <property type="component" value="Unassembled WGS sequence"/>
</dbReference>
<dbReference type="GO" id="GO:0009088">
    <property type="term" value="P:threonine biosynthetic process"/>
    <property type="evidence" value="ECO:0007669"/>
    <property type="project" value="UniProtKB-UniPathway"/>
</dbReference>
<comment type="pathway">
    <text evidence="8">Amino-acid biosynthesis; L-threonine biosynthesis; L-threonine from L-aspartate: step 1/5.</text>
</comment>
<dbReference type="AlphaFoldDB" id="A0A0E9M0G1"/>
<dbReference type="Gene3D" id="3.40.1160.10">
    <property type="entry name" value="Acetylglutamate kinase-like"/>
    <property type="match status" value="1"/>
</dbReference>
<dbReference type="InterPro" id="IPR001048">
    <property type="entry name" value="Asp/Glu/Uridylate_kinase"/>
</dbReference>
<comment type="pathway">
    <text evidence="8">Amino-acid biosynthesis; L-methionine biosynthesis via de novo pathway; L-homoserine from L-aspartate: step 1/3.</text>
</comment>
<dbReference type="EC" id="2.7.2.4" evidence="7"/>
<evidence type="ECO:0000259" key="9">
    <source>
        <dbReference type="Pfam" id="PF00696"/>
    </source>
</evidence>
<evidence type="ECO:0000256" key="5">
    <source>
        <dbReference type="ARBA" id="ARBA00022777"/>
    </source>
</evidence>
<dbReference type="PANTHER" id="PTHR21499:SF59">
    <property type="entry name" value="ASPARTOKINASE"/>
    <property type="match status" value="1"/>
</dbReference>
<comment type="catalytic activity">
    <reaction evidence="7">
        <text>L-aspartate + ATP = 4-phospho-L-aspartate + ADP</text>
        <dbReference type="Rhea" id="RHEA:23776"/>
        <dbReference type="ChEBI" id="CHEBI:29991"/>
        <dbReference type="ChEBI" id="CHEBI:30616"/>
        <dbReference type="ChEBI" id="CHEBI:57535"/>
        <dbReference type="ChEBI" id="CHEBI:456216"/>
        <dbReference type="EC" id="2.7.2.4"/>
    </reaction>
</comment>
<dbReference type="NCBIfam" id="TIGR00657">
    <property type="entry name" value="asp_kinases"/>
    <property type="match status" value="1"/>
</dbReference>
<evidence type="ECO:0000256" key="1">
    <source>
        <dbReference type="ARBA" id="ARBA00004766"/>
    </source>
</evidence>
<evidence type="ECO:0000256" key="2">
    <source>
        <dbReference type="ARBA" id="ARBA00010122"/>
    </source>
</evidence>
<evidence type="ECO:0000256" key="6">
    <source>
        <dbReference type="ARBA" id="ARBA00022840"/>
    </source>
</evidence>
<accession>A0A0E9M0G1</accession>
<comment type="pathway">
    <text evidence="1 8">Amino-acid biosynthesis; L-lysine biosynthesis via DAP pathway; (S)-tetrahydrodipicolinate from L-aspartate: step 1/4.</text>
</comment>
<dbReference type="GO" id="GO:0005829">
    <property type="term" value="C:cytosol"/>
    <property type="evidence" value="ECO:0007669"/>
    <property type="project" value="TreeGrafter"/>
</dbReference>
<keyword evidence="8" id="KW-0028">Amino-acid biosynthesis</keyword>
<evidence type="ECO:0000256" key="3">
    <source>
        <dbReference type="ARBA" id="ARBA00022679"/>
    </source>
</evidence>
<dbReference type="Pfam" id="PF00696">
    <property type="entry name" value="AA_kinase"/>
    <property type="match status" value="1"/>
</dbReference>
<dbReference type="UniPathway" id="UPA00034">
    <property type="reaction ID" value="UER00015"/>
</dbReference>
<protein>
    <recommendedName>
        <fullName evidence="7">Aspartokinase</fullName>
        <ecNumber evidence="7">2.7.2.4</ecNumber>
    </recommendedName>
</protein>
<comment type="similarity">
    <text evidence="2 7">Belongs to the aspartokinase family.</text>
</comment>
<reference evidence="10 11" key="1">
    <citation type="journal article" date="2015" name="Microbes Environ.">
        <title>Distribution and evolution of nitrogen fixation genes in the phylum bacteroidetes.</title>
        <authorList>
            <person name="Inoue J."/>
            <person name="Oshima K."/>
            <person name="Suda W."/>
            <person name="Sakamoto M."/>
            <person name="Iino T."/>
            <person name="Noda S."/>
            <person name="Hongoh Y."/>
            <person name="Hattori M."/>
            <person name="Ohkuma M."/>
        </authorList>
    </citation>
    <scope>NUCLEOTIDE SEQUENCE [LARGE SCALE GENOMIC DNA]</scope>
    <source>
        <strain evidence="10">JCM 15548</strain>
    </source>
</reference>
<sequence>MISVYKFGGASVKDAQGVQNVTGIVRKSTQPLVVVISAMGKMTNAFEELTRYYFNRDLDLCQQKQQEIIRYHQSIIKDLFGDEKGSAGFNRLAELLAQRLKQAPSRHFDFEYDQIVSFGEMFSTSIVADYWTAVGQTNKWVDVRTILKTDDLYRDANVNWELTAELMEDTFLFDEVSCYLTQGFLGGTLSNLTTTLGREGSDYTAAIIGYVLNAREVTIWKDVPGVLNADPRWYSEAVKINELSYNEAIELSFYGAQVIHPKTLKPLQNKNIALQVKSFIEPDGQGTVICERSGISEPVPVFILKKEQVFLTVSPHDFSFIMEDRLIEILTLFSRYRIKMNLMQNSALNFSACFDDGRDTNALMEDLKKNFLVRYNNGVDLLTIRQYTPGAIEQMTSGREVIDSQITRKVARFVMR</sequence>
<dbReference type="InterPro" id="IPR001341">
    <property type="entry name" value="Asp_kinase"/>
</dbReference>
<evidence type="ECO:0000313" key="10">
    <source>
        <dbReference type="EMBL" id="GAO30974.1"/>
    </source>
</evidence>
<dbReference type="UniPathway" id="UPA00051">
    <property type="reaction ID" value="UER00462"/>
</dbReference>
<gene>
    <name evidence="10" type="ORF">JCM15548_13304</name>
</gene>
<dbReference type="GO" id="GO:0009090">
    <property type="term" value="P:homoserine biosynthetic process"/>
    <property type="evidence" value="ECO:0007669"/>
    <property type="project" value="TreeGrafter"/>
</dbReference>
<dbReference type="RefSeq" id="WP_227625827.1">
    <property type="nucleotide sequence ID" value="NZ_BAZW01000035.1"/>
</dbReference>
<evidence type="ECO:0000313" key="11">
    <source>
        <dbReference type="Proteomes" id="UP000032900"/>
    </source>
</evidence>